<dbReference type="EMBL" id="CAEZTU010000001">
    <property type="protein sequence ID" value="CAB4568398.1"/>
    <property type="molecule type" value="Genomic_DNA"/>
</dbReference>
<dbReference type="Gene3D" id="3.40.30.10">
    <property type="entry name" value="Glutaredoxin"/>
    <property type="match status" value="1"/>
</dbReference>
<dbReference type="InterPro" id="IPR008554">
    <property type="entry name" value="Glutaredoxin-like"/>
</dbReference>
<dbReference type="Pfam" id="PF05768">
    <property type="entry name" value="Glrx-like"/>
    <property type="match status" value="1"/>
</dbReference>
<reference evidence="1" key="1">
    <citation type="submission" date="2020-05" db="EMBL/GenBank/DDBJ databases">
        <authorList>
            <person name="Chiriac C."/>
            <person name="Salcher M."/>
            <person name="Ghai R."/>
            <person name="Kavagutti S V."/>
        </authorList>
    </citation>
    <scope>NUCLEOTIDE SEQUENCE</scope>
</reference>
<proteinExistence type="predicted"/>
<accession>A0A6J6E4Q3</accession>
<protein>
    <submittedName>
        <fullName evidence="1">Unannotated protein</fullName>
    </submittedName>
</protein>
<evidence type="ECO:0000313" key="1">
    <source>
        <dbReference type="EMBL" id="CAB4568398.1"/>
    </source>
</evidence>
<sequence length="47" mass="5673">MGYEVEEIQNNPELMHLYGEEIPVIFVDGKRHDYWRVDPERLRQALS</sequence>
<dbReference type="AlphaFoldDB" id="A0A6J6E4Q3"/>
<dbReference type="SUPFAM" id="SSF52833">
    <property type="entry name" value="Thioredoxin-like"/>
    <property type="match status" value="1"/>
</dbReference>
<name>A0A6J6E4Q3_9ZZZZ</name>
<gene>
    <name evidence="1" type="ORF">UFOPK1740_00034</name>
</gene>
<organism evidence="1">
    <name type="scientific">freshwater metagenome</name>
    <dbReference type="NCBI Taxonomy" id="449393"/>
    <lineage>
        <taxon>unclassified sequences</taxon>
        <taxon>metagenomes</taxon>
        <taxon>ecological metagenomes</taxon>
    </lineage>
</organism>
<dbReference type="InterPro" id="IPR036249">
    <property type="entry name" value="Thioredoxin-like_sf"/>
</dbReference>